<name>A0A1J4RP13_9BACT</name>
<dbReference type="GO" id="GO:0004252">
    <property type="term" value="F:serine-type endopeptidase activity"/>
    <property type="evidence" value="ECO:0007669"/>
    <property type="project" value="InterPro"/>
</dbReference>
<evidence type="ECO:0000256" key="3">
    <source>
        <dbReference type="ARBA" id="ARBA00013208"/>
    </source>
</evidence>
<evidence type="ECO:0000256" key="2">
    <source>
        <dbReference type="ARBA" id="ARBA00009370"/>
    </source>
</evidence>
<feature type="transmembrane region" description="Helical" evidence="6">
    <location>
        <begin position="12"/>
        <end position="38"/>
    </location>
</feature>
<keyword evidence="6" id="KW-0645">Protease</keyword>
<comment type="subcellular location">
    <subcellularLocation>
        <location evidence="6">Membrane</location>
        <topology evidence="6">Single-pass type II membrane protein</topology>
    </subcellularLocation>
</comment>
<dbReference type="GO" id="GO:0009003">
    <property type="term" value="F:signal peptidase activity"/>
    <property type="evidence" value="ECO:0007669"/>
    <property type="project" value="UniProtKB-EC"/>
</dbReference>
<dbReference type="InterPro" id="IPR019533">
    <property type="entry name" value="Peptidase_S26"/>
</dbReference>
<accession>A0A1J4RP13</accession>
<sequence length="192" mass="22129">MEDEENNLLRRLWLWFLDFIETIVIALAIFVVVYRFLFQPHQVKGSSMYDNFHDGEYLLTDKVTYRFRSPERGDVVVFKAPQNEDYDYIKRIIALPGDTVKISGGQVFVNNTLINESGFLDARITTHAGLYAKEGQNVTIPAAEYFVMGDNRNNSSDSREWGPVPAANLVGRTWLRYWPVNLLGVIDKYPKN</sequence>
<evidence type="ECO:0000259" key="7">
    <source>
        <dbReference type="Pfam" id="PF10502"/>
    </source>
</evidence>
<dbReference type="PANTHER" id="PTHR43390:SF1">
    <property type="entry name" value="CHLOROPLAST PROCESSING PEPTIDASE"/>
    <property type="match status" value="1"/>
</dbReference>
<evidence type="ECO:0000256" key="5">
    <source>
        <dbReference type="PIRSR" id="PIRSR600223-1"/>
    </source>
</evidence>
<dbReference type="GO" id="GO:0016020">
    <property type="term" value="C:membrane"/>
    <property type="evidence" value="ECO:0007669"/>
    <property type="project" value="UniProtKB-SubCell"/>
</dbReference>
<dbReference type="PANTHER" id="PTHR43390">
    <property type="entry name" value="SIGNAL PEPTIDASE I"/>
    <property type="match status" value="1"/>
</dbReference>
<dbReference type="InterPro" id="IPR019758">
    <property type="entry name" value="Pept_S26A_signal_pept_1_CS"/>
</dbReference>
<comment type="caution">
    <text evidence="8">The sequence shown here is derived from an EMBL/GenBank/DDBJ whole genome shotgun (WGS) entry which is preliminary data.</text>
</comment>
<dbReference type="Gene3D" id="2.10.109.10">
    <property type="entry name" value="Umud Fragment, subunit A"/>
    <property type="match status" value="1"/>
</dbReference>
<dbReference type="EC" id="3.4.21.89" evidence="3 6"/>
<organism evidence="8 9">
    <name type="scientific">Candidatus Beckwithbacteria bacterium CG1_02_47_37</name>
    <dbReference type="NCBI Taxonomy" id="1805034"/>
    <lineage>
        <taxon>Bacteria</taxon>
        <taxon>Candidatus Beckwithiibacteriota</taxon>
    </lineage>
</organism>
<dbReference type="PROSITE" id="PS00761">
    <property type="entry name" value="SPASE_I_3"/>
    <property type="match status" value="1"/>
</dbReference>
<feature type="active site" evidence="5">
    <location>
        <position position="47"/>
    </location>
</feature>
<protein>
    <recommendedName>
        <fullName evidence="3 6">Signal peptidase I</fullName>
        <ecNumber evidence="3 6">3.4.21.89</ecNumber>
    </recommendedName>
</protein>
<dbReference type="SUPFAM" id="SSF51306">
    <property type="entry name" value="LexA/Signal peptidase"/>
    <property type="match status" value="1"/>
</dbReference>
<dbReference type="InterPro" id="IPR019757">
    <property type="entry name" value="Pept_S26A_signal_pept_1_Lys-AS"/>
</dbReference>
<reference evidence="8 9" key="1">
    <citation type="journal article" date="2016" name="Environ. Microbiol.">
        <title>Genomic resolution of a cold subsurface aquifer community provides metabolic insights for novel microbes adapted to high CO concentrations.</title>
        <authorList>
            <person name="Probst A.J."/>
            <person name="Castelle C.J."/>
            <person name="Singh A."/>
            <person name="Brown C.T."/>
            <person name="Anantharaman K."/>
            <person name="Sharon I."/>
            <person name="Hug L.A."/>
            <person name="Burstein D."/>
            <person name="Emerson J.B."/>
            <person name="Thomas B.C."/>
            <person name="Banfield J.F."/>
        </authorList>
    </citation>
    <scope>NUCLEOTIDE SEQUENCE [LARGE SCALE GENOMIC DNA]</scope>
    <source>
        <strain evidence="8">CG1_02_47_37</strain>
    </source>
</reference>
<comment type="catalytic activity">
    <reaction evidence="1 6">
        <text>Cleavage of hydrophobic, N-terminal signal or leader sequences from secreted and periplasmic proteins.</text>
        <dbReference type="EC" id="3.4.21.89"/>
    </reaction>
</comment>
<dbReference type="Pfam" id="PF10502">
    <property type="entry name" value="Peptidase_S26"/>
    <property type="match status" value="1"/>
</dbReference>
<dbReference type="AlphaFoldDB" id="A0A1J4RP13"/>
<keyword evidence="6" id="KW-1133">Transmembrane helix</keyword>
<dbReference type="PROSITE" id="PS00760">
    <property type="entry name" value="SPASE_I_2"/>
    <property type="match status" value="1"/>
</dbReference>
<dbReference type="PRINTS" id="PR00727">
    <property type="entry name" value="LEADERPTASE"/>
</dbReference>
<dbReference type="STRING" id="1805034.AUJ59_02475"/>
<evidence type="ECO:0000256" key="4">
    <source>
        <dbReference type="ARBA" id="ARBA00022801"/>
    </source>
</evidence>
<feature type="domain" description="Peptidase S26" evidence="7">
    <location>
        <begin position="18"/>
        <end position="178"/>
    </location>
</feature>
<dbReference type="Proteomes" id="UP000183144">
    <property type="component" value="Unassembled WGS sequence"/>
</dbReference>
<dbReference type="EMBL" id="MNUI01000042">
    <property type="protein sequence ID" value="OIN89131.1"/>
    <property type="molecule type" value="Genomic_DNA"/>
</dbReference>
<gene>
    <name evidence="8" type="ORF">AUJ59_02475</name>
</gene>
<evidence type="ECO:0000313" key="9">
    <source>
        <dbReference type="Proteomes" id="UP000183144"/>
    </source>
</evidence>
<dbReference type="CDD" id="cd06530">
    <property type="entry name" value="S26_SPase_I"/>
    <property type="match status" value="1"/>
</dbReference>
<keyword evidence="6" id="KW-0472">Membrane</keyword>
<proteinExistence type="inferred from homology"/>
<dbReference type="NCBIfam" id="TIGR02227">
    <property type="entry name" value="sigpep_I_bact"/>
    <property type="match status" value="1"/>
</dbReference>
<dbReference type="InterPro" id="IPR000223">
    <property type="entry name" value="Pept_S26A_signal_pept_1"/>
</dbReference>
<keyword evidence="6" id="KW-0812">Transmembrane</keyword>
<dbReference type="InterPro" id="IPR036286">
    <property type="entry name" value="LexA/Signal_pep-like_sf"/>
</dbReference>
<comment type="similarity">
    <text evidence="2 6">Belongs to the peptidase S26 family.</text>
</comment>
<keyword evidence="4 6" id="KW-0378">Hydrolase</keyword>
<feature type="active site" evidence="5">
    <location>
        <position position="90"/>
    </location>
</feature>
<dbReference type="GO" id="GO:0006465">
    <property type="term" value="P:signal peptide processing"/>
    <property type="evidence" value="ECO:0007669"/>
    <property type="project" value="InterPro"/>
</dbReference>
<evidence type="ECO:0000256" key="6">
    <source>
        <dbReference type="RuleBase" id="RU362042"/>
    </source>
</evidence>
<evidence type="ECO:0000313" key="8">
    <source>
        <dbReference type="EMBL" id="OIN89131.1"/>
    </source>
</evidence>
<evidence type="ECO:0000256" key="1">
    <source>
        <dbReference type="ARBA" id="ARBA00000677"/>
    </source>
</evidence>